<dbReference type="InterPro" id="IPR056884">
    <property type="entry name" value="NPHP3-like_N"/>
</dbReference>
<accession>A0ABR4PC93</accession>
<dbReference type="Pfam" id="PF24883">
    <property type="entry name" value="NPHP3_N"/>
    <property type="match status" value="1"/>
</dbReference>
<keyword evidence="4" id="KW-1185">Reference proteome</keyword>
<comment type="caution">
    <text evidence="3">The sequence shown here is derived from an EMBL/GenBank/DDBJ whole genome shotgun (WGS) entry which is preliminary data.</text>
</comment>
<dbReference type="PANTHER" id="PTHR40619">
    <property type="entry name" value="FUNGAL STAND N-TERMINAL GOODBYE DOMAIN-CONTAINING PROTEIN"/>
    <property type="match status" value="1"/>
</dbReference>
<evidence type="ECO:0000313" key="4">
    <source>
        <dbReference type="Proteomes" id="UP001629113"/>
    </source>
</evidence>
<keyword evidence="1" id="KW-0677">Repeat</keyword>
<dbReference type="EMBL" id="JBFCZG010000006">
    <property type="protein sequence ID" value="KAL3420932.1"/>
    <property type="molecule type" value="Genomic_DNA"/>
</dbReference>
<organism evidence="3 4">
    <name type="scientific">Phlyctema vagabunda</name>
    <dbReference type="NCBI Taxonomy" id="108571"/>
    <lineage>
        <taxon>Eukaryota</taxon>
        <taxon>Fungi</taxon>
        <taxon>Dikarya</taxon>
        <taxon>Ascomycota</taxon>
        <taxon>Pezizomycotina</taxon>
        <taxon>Leotiomycetes</taxon>
        <taxon>Helotiales</taxon>
        <taxon>Dermateaceae</taxon>
        <taxon>Phlyctema</taxon>
    </lineage>
</organism>
<evidence type="ECO:0000259" key="2">
    <source>
        <dbReference type="Pfam" id="PF24883"/>
    </source>
</evidence>
<name>A0ABR4PC93_9HELO</name>
<evidence type="ECO:0000313" key="3">
    <source>
        <dbReference type="EMBL" id="KAL3420932.1"/>
    </source>
</evidence>
<proteinExistence type="predicted"/>
<gene>
    <name evidence="3" type="ORF">PVAG01_07377</name>
</gene>
<protein>
    <recommendedName>
        <fullName evidence="2">Nephrocystin 3-like N-terminal domain-containing protein</fullName>
    </recommendedName>
</protein>
<feature type="domain" description="Nephrocystin 3-like N-terminal" evidence="2">
    <location>
        <begin position="14"/>
        <end position="191"/>
    </location>
</feature>
<sequence>MLDEQDKAYAATVARNKKFRAWLVEDSTSRALLVNGYNDEVSDFESPFSFLCAQVITMFEHTDSALVVSFFCRCHTGYDDSLIAPGATGLISSLAGQLISQMQSKGVSPDLSFLDDEDCHRIKRGDIDTLCFLFRKLVLQLPREKILICALDEISLYESPDKRAETDRVMNELSRLLRREPNAVVKLLVTCLGQSLEAHQYFDERDIIHVEERPERDTSGSWNLGSAQGDAYDFDQYLTE</sequence>
<evidence type="ECO:0000256" key="1">
    <source>
        <dbReference type="ARBA" id="ARBA00022737"/>
    </source>
</evidence>
<dbReference type="Proteomes" id="UP001629113">
    <property type="component" value="Unassembled WGS sequence"/>
</dbReference>
<dbReference type="PANTHER" id="PTHR40619:SF3">
    <property type="entry name" value="FUNGAL STAND N-TERMINAL GOODBYE DOMAIN-CONTAINING PROTEIN"/>
    <property type="match status" value="1"/>
</dbReference>
<reference evidence="3 4" key="1">
    <citation type="submission" date="2024-06" db="EMBL/GenBank/DDBJ databases">
        <title>Complete genome of Phlyctema vagabunda strain 19-DSS-EL-015.</title>
        <authorList>
            <person name="Fiorenzani C."/>
        </authorList>
    </citation>
    <scope>NUCLEOTIDE SEQUENCE [LARGE SCALE GENOMIC DNA]</scope>
    <source>
        <strain evidence="3 4">19-DSS-EL-015</strain>
    </source>
</reference>